<dbReference type="AlphaFoldDB" id="A0A329MMB2"/>
<accession>A0A329MMB2</accession>
<evidence type="ECO:0000313" key="1">
    <source>
        <dbReference type="EMBL" id="RAV20446.1"/>
    </source>
</evidence>
<dbReference type="EMBL" id="QMFB01000008">
    <property type="protein sequence ID" value="RAV20446.1"/>
    <property type="molecule type" value="Genomic_DNA"/>
</dbReference>
<dbReference type="Proteomes" id="UP000250369">
    <property type="component" value="Unassembled WGS sequence"/>
</dbReference>
<comment type="caution">
    <text evidence="1">The sequence shown here is derived from an EMBL/GenBank/DDBJ whole genome shotgun (WGS) entry which is preliminary data.</text>
</comment>
<sequence length="99" mass="11683">MVQVLIRLQRMNVYFGDDDTDYNPQKLGFNARTESETVQQNPELKKLRKFRMPSGETEYFFDHIGFTGNYCGRIHFLPNKANKKCCIGYIGKHLKTKRF</sequence>
<keyword evidence="2" id="KW-1185">Reference proteome</keyword>
<gene>
    <name evidence="1" type="ORF">DQG23_15910</name>
</gene>
<name>A0A329MMB2_9BACL</name>
<reference evidence="1 2" key="1">
    <citation type="journal article" date="2009" name="Int. J. Syst. Evol. Microbiol.">
        <title>Paenibacillus contaminans sp. nov., isolated from a contaminated laboratory plate.</title>
        <authorList>
            <person name="Chou J.H."/>
            <person name="Lee J.H."/>
            <person name="Lin M.C."/>
            <person name="Chang P.S."/>
            <person name="Arun A.B."/>
            <person name="Young C.C."/>
            <person name="Chen W.M."/>
        </authorList>
    </citation>
    <scope>NUCLEOTIDE SEQUENCE [LARGE SCALE GENOMIC DNA]</scope>
    <source>
        <strain evidence="1 2">CKOBP-6</strain>
    </source>
</reference>
<evidence type="ECO:0000313" key="2">
    <source>
        <dbReference type="Proteomes" id="UP000250369"/>
    </source>
</evidence>
<organism evidence="1 2">
    <name type="scientific">Paenibacillus contaminans</name>
    <dbReference type="NCBI Taxonomy" id="450362"/>
    <lineage>
        <taxon>Bacteria</taxon>
        <taxon>Bacillati</taxon>
        <taxon>Bacillota</taxon>
        <taxon>Bacilli</taxon>
        <taxon>Bacillales</taxon>
        <taxon>Paenibacillaceae</taxon>
        <taxon>Paenibacillus</taxon>
    </lineage>
</organism>
<protein>
    <submittedName>
        <fullName evidence="1">Uncharacterized protein</fullName>
    </submittedName>
</protein>
<proteinExistence type="predicted"/>